<dbReference type="GeneID" id="92087209"/>
<dbReference type="Gene3D" id="3.30.559.10">
    <property type="entry name" value="Chloramphenicol acetyltransferase-like domain"/>
    <property type="match status" value="1"/>
</dbReference>
<organism evidence="1 2">
    <name type="scientific">Apiospora phragmitis</name>
    <dbReference type="NCBI Taxonomy" id="2905665"/>
    <lineage>
        <taxon>Eukaryota</taxon>
        <taxon>Fungi</taxon>
        <taxon>Dikarya</taxon>
        <taxon>Ascomycota</taxon>
        <taxon>Pezizomycotina</taxon>
        <taxon>Sordariomycetes</taxon>
        <taxon>Xylariomycetidae</taxon>
        <taxon>Amphisphaeriales</taxon>
        <taxon>Apiosporaceae</taxon>
        <taxon>Apiospora</taxon>
    </lineage>
</organism>
<dbReference type="GO" id="GO:0016740">
    <property type="term" value="F:transferase activity"/>
    <property type="evidence" value="ECO:0007669"/>
    <property type="project" value="UniProtKB-KW"/>
</dbReference>
<protein>
    <submittedName>
        <fullName evidence="1">Transferase family protein</fullName>
    </submittedName>
</protein>
<keyword evidence="1" id="KW-0808">Transferase</keyword>
<name>A0ABR1W626_9PEZI</name>
<dbReference type="RefSeq" id="XP_066720001.1">
    <property type="nucleotide sequence ID" value="XM_066854146.1"/>
</dbReference>
<comment type="caution">
    <text evidence="1">The sequence shown here is derived from an EMBL/GenBank/DDBJ whole genome shotgun (WGS) entry which is preliminary data.</text>
</comment>
<accession>A0ABR1W626</accession>
<proteinExistence type="predicted"/>
<sequence length="150" mass="16932">MKGISYYHDQYRNGRLRRGRIRDRESLNRIARRIRETLIKAIDPVYMAAALHSVAHEMSPQRIWQASLGQRHILVTTWGIYDVDFGFGPGIRYADAALPAIDGGVLVRESLPSLSVSESSSCADNRMDVTIYLHAQVLERLLLGTELLPV</sequence>
<keyword evidence="2" id="KW-1185">Reference proteome</keyword>
<gene>
    <name evidence="1" type="ORF">PG994_002737</name>
</gene>
<dbReference type="EMBL" id="JAQQWL010000003">
    <property type="protein sequence ID" value="KAK8078930.1"/>
    <property type="molecule type" value="Genomic_DNA"/>
</dbReference>
<reference evidence="1 2" key="1">
    <citation type="submission" date="2023-01" db="EMBL/GenBank/DDBJ databases">
        <title>Analysis of 21 Apiospora genomes using comparative genomics revels a genus with tremendous synthesis potential of carbohydrate active enzymes and secondary metabolites.</title>
        <authorList>
            <person name="Sorensen T."/>
        </authorList>
    </citation>
    <scope>NUCLEOTIDE SEQUENCE [LARGE SCALE GENOMIC DNA]</scope>
    <source>
        <strain evidence="1 2">CBS 135458</strain>
    </source>
</reference>
<dbReference type="Proteomes" id="UP001480595">
    <property type="component" value="Unassembled WGS sequence"/>
</dbReference>
<evidence type="ECO:0000313" key="2">
    <source>
        <dbReference type="Proteomes" id="UP001480595"/>
    </source>
</evidence>
<dbReference type="InterPro" id="IPR023213">
    <property type="entry name" value="CAT-like_dom_sf"/>
</dbReference>
<evidence type="ECO:0000313" key="1">
    <source>
        <dbReference type="EMBL" id="KAK8078930.1"/>
    </source>
</evidence>